<dbReference type="GO" id="GO:0005829">
    <property type="term" value="C:cytosol"/>
    <property type="evidence" value="ECO:0007669"/>
    <property type="project" value="TreeGrafter"/>
</dbReference>
<evidence type="ECO:0000313" key="6">
    <source>
        <dbReference type="EMBL" id="NYE85369.1"/>
    </source>
</evidence>
<protein>
    <submittedName>
        <fullName evidence="6">DNA-binding transcriptional LysR family regulator</fullName>
    </submittedName>
</protein>
<keyword evidence="4" id="KW-0804">Transcription</keyword>
<dbReference type="InterPro" id="IPR005119">
    <property type="entry name" value="LysR_subst-bd"/>
</dbReference>
<dbReference type="GO" id="GO:0003700">
    <property type="term" value="F:DNA-binding transcription factor activity"/>
    <property type="evidence" value="ECO:0007669"/>
    <property type="project" value="InterPro"/>
</dbReference>
<reference evidence="6 7" key="1">
    <citation type="submission" date="2020-07" db="EMBL/GenBank/DDBJ databases">
        <title>Genomic Encyclopedia of Type Strains, Phase IV (KMG-V): Genome sequencing to study the core and pangenomes of soil and plant-associated prokaryotes.</title>
        <authorList>
            <person name="Whitman W."/>
        </authorList>
    </citation>
    <scope>NUCLEOTIDE SEQUENCE [LARGE SCALE GENOMIC DNA]</scope>
    <source>
        <strain evidence="6 7">SAS40</strain>
    </source>
</reference>
<organism evidence="6 7">
    <name type="scientific">Pigmentiphaga litoralis</name>
    <dbReference type="NCBI Taxonomy" id="516702"/>
    <lineage>
        <taxon>Bacteria</taxon>
        <taxon>Pseudomonadati</taxon>
        <taxon>Pseudomonadota</taxon>
        <taxon>Betaproteobacteria</taxon>
        <taxon>Burkholderiales</taxon>
        <taxon>Alcaligenaceae</taxon>
        <taxon>Pigmentiphaga</taxon>
    </lineage>
</organism>
<feature type="domain" description="HTH lysR-type" evidence="5">
    <location>
        <begin position="3"/>
        <end position="60"/>
    </location>
</feature>
<proteinExistence type="inferred from homology"/>
<dbReference type="AlphaFoldDB" id="A0A7Y9J0C8"/>
<dbReference type="Pfam" id="PF00126">
    <property type="entry name" value="HTH_1"/>
    <property type="match status" value="1"/>
</dbReference>
<dbReference type="InterPro" id="IPR036390">
    <property type="entry name" value="WH_DNA-bd_sf"/>
</dbReference>
<keyword evidence="3 6" id="KW-0238">DNA-binding</keyword>
<accession>A0A7Y9J0C8</accession>
<dbReference type="InterPro" id="IPR050950">
    <property type="entry name" value="HTH-type_LysR_regulators"/>
</dbReference>
<evidence type="ECO:0000259" key="5">
    <source>
        <dbReference type="PROSITE" id="PS50931"/>
    </source>
</evidence>
<dbReference type="Proteomes" id="UP000542125">
    <property type="component" value="Unassembled WGS sequence"/>
</dbReference>
<dbReference type="PROSITE" id="PS50931">
    <property type="entry name" value="HTH_LYSR"/>
    <property type="match status" value="1"/>
</dbReference>
<dbReference type="GO" id="GO:0003677">
    <property type="term" value="F:DNA binding"/>
    <property type="evidence" value="ECO:0007669"/>
    <property type="project" value="UniProtKB-KW"/>
</dbReference>
<comment type="similarity">
    <text evidence="1">Belongs to the LysR transcriptional regulatory family.</text>
</comment>
<keyword evidence="2" id="KW-0805">Transcription regulation</keyword>
<dbReference type="RefSeq" id="WP_179589328.1">
    <property type="nucleotide sequence ID" value="NZ_JACBYR010000002.1"/>
</dbReference>
<dbReference type="Gene3D" id="1.10.10.10">
    <property type="entry name" value="Winged helix-like DNA-binding domain superfamily/Winged helix DNA-binding domain"/>
    <property type="match status" value="1"/>
</dbReference>
<dbReference type="EMBL" id="JACBYR010000002">
    <property type="protein sequence ID" value="NYE85369.1"/>
    <property type="molecule type" value="Genomic_DNA"/>
</dbReference>
<keyword evidence="7" id="KW-1185">Reference proteome</keyword>
<evidence type="ECO:0000256" key="3">
    <source>
        <dbReference type="ARBA" id="ARBA00023125"/>
    </source>
</evidence>
<name>A0A7Y9J0C8_9BURK</name>
<gene>
    <name evidence="6" type="ORF">FHW18_004676</name>
</gene>
<dbReference type="InterPro" id="IPR036388">
    <property type="entry name" value="WH-like_DNA-bd_sf"/>
</dbReference>
<dbReference type="Gene3D" id="3.40.190.290">
    <property type="match status" value="1"/>
</dbReference>
<evidence type="ECO:0000313" key="7">
    <source>
        <dbReference type="Proteomes" id="UP000542125"/>
    </source>
</evidence>
<sequence length="301" mass="32402">MTLDIRQLGAFLCVAHHGTLGRAAQTLNITQPALSRTIKRLEDQVGAPLFERHTTGMVLTPFGHALLPHAKVLQHEADQATEEIDALRGLAKGTIRVGAVASAISLILPLAIARVLARWPNLQVHIVEGVGDLLTDALLKHEIDLAIGVSLTENEAICAIPDAEWHDTSDVIAAVGHPLRARGPLQVTDLIGHKWVLPPQGTAPFAEVVGLFREQGLPGPDVVVETRSIIAIKSLVTHAGFLSWMPRPMYDAERLAGLVQALSVKGAPRDRRLMVFRRRQGVLSGPAVKLLDALRDVAAEG</sequence>
<evidence type="ECO:0000256" key="4">
    <source>
        <dbReference type="ARBA" id="ARBA00023163"/>
    </source>
</evidence>
<evidence type="ECO:0000256" key="1">
    <source>
        <dbReference type="ARBA" id="ARBA00009437"/>
    </source>
</evidence>
<comment type="caution">
    <text evidence="6">The sequence shown here is derived from an EMBL/GenBank/DDBJ whole genome shotgun (WGS) entry which is preliminary data.</text>
</comment>
<evidence type="ECO:0000256" key="2">
    <source>
        <dbReference type="ARBA" id="ARBA00023015"/>
    </source>
</evidence>
<dbReference type="Pfam" id="PF03466">
    <property type="entry name" value="LysR_substrate"/>
    <property type="match status" value="1"/>
</dbReference>
<dbReference type="SUPFAM" id="SSF46785">
    <property type="entry name" value="Winged helix' DNA-binding domain"/>
    <property type="match status" value="1"/>
</dbReference>
<dbReference type="PANTHER" id="PTHR30419:SF8">
    <property type="entry name" value="NITROGEN ASSIMILATION TRANSCRIPTIONAL ACTIVATOR-RELATED"/>
    <property type="match status" value="1"/>
</dbReference>
<dbReference type="SUPFAM" id="SSF53850">
    <property type="entry name" value="Periplasmic binding protein-like II"/>
    <property type="match status" value="1"/>
</dbReference>
<dbReference type="FunFam" id="1.10.10.10:FF:000001">
    <property type="entry name" value="LysR family transcriptional regulator"/>
    <property type="match status" value="1"/>
</dbReference>
<dbReference type="PRINTS" id="PR00039">
    <property type="entry name" value="HTHLYSR"/>
</dbReference>
<dbReference type="PANTHER" id="PTHR30419">
    <property type="entry name" value="HTH-TYPE TRANSCRIPTIONAL REGULATOR YBHD"/>
    <property type="match status" value="1"/>
</dbReference>
<dbReference type="InterPro" id="IPR000847">
    <property type="entry name" value="LysR_HTH_N"/>
</dbReference>